<comment type="catalytic activity">
    <reaction evidence="4">
        <text>3',5'-cyclic UMP + H2O = UMP + H(+)</text>
        <dbReference type="Rhea" id="RHEA:70575"/>
        <dbReference type="ChEBI" id="CHEBI:15377"/>
        <dbReference type="ChEBI" id="CHEBI:15378"/>
        <dbReference type="ChEBI" id="CHEBI:57865"/>
        <dbReference type="ChEBI" id="CHEBI:184387"/>
    </reaction>
    <physiologicalReaction direction="left-to-right" evidence="4">
        <dbReference type="Rhea" id="RHEA:70576"/>
    </physiologicalReaction>
</comment>
<dbReference type="PANTHER" id="PTHR43546:SF9">
    <property type="entry name" value="L-ASCORBATE-6-PHOSPHATE LACTONASE ULAG-RELATED"/>
    <property type="match status" value="1"/>
</dbReference>
<comment type="caution">
    <text evidence="6">The sequence shown here is derived from an EMBL/GenBank/DDBJ whole genome shotgun (WGS) entry which is preliminary data.</text>
</comment>
<evidence type="ECO:0000313" key="6">
    <source>
        <dbReference type="EMBL" id="GGG05532.1"/>
    </source>
</evidence>
<dbReference type="RefSeq" id="WP_189031010.1">
    <property type="nucleotide sequence ID" value="NZ_BMKR01000039.1"/>
</dbReference>
<evidence type="ECO:0000259" key="5">
    <source>
        <dbReference type="Pfam" id="PF12706"/>
    </source>
</evidence>
<dbReference type="Gene3D" id="3.60.15.10">
    <property type="entry name" value="Ribonuclease Z/Hydroxyacylglutathione hydrolase-like"/>
    <property type="match status" value="1"/>
</dbReference>
<name>A0A917D0D8_9BACL</name>
<comment type="function">
    <text evidence="3">Counteracts the endogenous Pycsar antiviral defense system. Phosphodiesterase that enables metal-dependent hydrolysis of host cyclic nucleotide Pycsar defense signals such as cCMP and cUMP.</text>
</comment>
<feature type="domain" description="Metallo-beta-lactamase" evidence="5">
    <location>
        <begin position="46"/>
        <end position="236"/>
    </location>
</feature>
<keyword evidence="1" id="KW-0378">Hydrolase</keyword>
<comment type="catalytic activity">
    <reaction evidence="2">
        <text>3',5'-cyclic CMP + H2O = CMP + H(+)</text>
        <dbReference type="Rhea" id="RHEA:72675"/>
        <dbReference type="ChEBI" id="CHEBI:15377"/>
        <dbReference type="ChEBI" id="CHEBI:15378"/>
        <dbReference type="ChEBI" id="CHEBI:58003"/>
        <dbReference type="ChEBI" id="CHEBI:60377"/>
    </reaction>
    <physiologicalReaction direction="left-to-right" evidence="2">
        <dbReference type="Rhea" id="RHEA:72676"/>
    </physiologicalReaction>
</comment>
<organism evidence="6 7">
    <name type="scientific">Paenibacillus albidus</name>
    <dbReference type="NCBI Taxonomy" id="2041023"/>
    <lineage>
        <taxon>Bacteria</taxon>
        <taxon>Bacillati</taxon>
        <taxon>Bacillota</taxon>
        <taxon>Bacilli</taxon>
        <taxon>Bacillales</taxon>
        <taxon>Paenibacillaceae</taxon>
        <taxon>Paenibacillus</taxon>
    </lineage>
</organism>
<dbReference type="InterPro" id="IPR050114">
    <property type="entry name" value="UPF0173_UPF0282_UlaG_hydrolase"/>
</dbReference>
<dbReference type="SUPFAM" id="SSF56281">
    <property type="entry name" value="Metallo-hydrolase/oxidoreductase"/>
    <property type="match status" value="1"/>
</dbReference>
<protein>
    <submittedName>
        <fullName evidence="6">MBL fold metallo-hydrolase</fullName>
    </submittedName>
</protein>
<dbReference type="Pfam" id="PF12706">
    <property type="entry name" value="Lactamase_B_2"/>
    <property type="match status" value="1"/>
</dbReference>
<evidence type="ECO:0000313" key="7">
    <source>
        <dbReference type="Proteomes" id="UP000637643"/>
    </source>
</evidence>
<evidence type="ECO:0000256" key="4">
    <source>
        <dbReference type="ARBA" id="ARBA00048505"/>
    </source>
</evidence>
<evidence type="ECO:0000256" key="2">
    <source>
        <dbReference type="ARBA" id="ARBA00034221"/>
    </source>
</evidence>
<proteinExistence type="predicted"/>
<evidence type="ECO:0000256" key="1">
    <source>
        <dbReference type="ARBA" id="ARBA00022801"/>
    </source>
</evidence>
<evidence type="ECO:0000256" key="3">
    <source>
        <dbReference type="ARBA" id="ARBA00034301"/>
    </source>
</evidence>
<dbReference type="EMBL" id="BMKR01000039">
    <property type="protein sequence ID" value="GGG05532.1"/>
    <property type="molecule type" value="Genomic_DNA"/>
</dbReference>
<dbReference type="GO" id="GO:0016787">
    <property type="term" value="F:hydrolase activity"/>
    <property type="evidence" value="ECO:0007669"/>
    <property type="project" value="UniProtKB-KW"/>
</dbReference>
<dbReference type="InterPro" id="IPR001279">
    <property type="entry name" value="Metallo-B-lactamas"/>
</dbReference>
<sequence length="283" mass="31251">MDKQNIRTGQALIQEVKDTEVPYGCLAVWFLGQESVIIKGDGVTLYIDPYVSENPDRSFPPPIGPGDITGADVCLITHDHSDHLDRGSIPSIAANNPTLTFMAPAVCEPQLRELGAAAGQILIAEPGNWTTPSGNLRVLPVSAAHEQKDTDEQGRPLYVGYIIQLNGVTLYHAGDTVLFPELIEAVSAQDVDLALLPINGRDYFRNERNIVGNMSYREAAEFAAVAGFETVIPLHYDLFAGNAENPGYFVDYLYRHFPEQKFHVMARAERFVYASARAFRKIE</sequence>
<dbReference type="Proteomes" id="UP000637643">
    <property type="component" value="Unassembled WGS sequence"/>
</dbReference>
<dbReference type="PANTHER" id="PTHR43546">
    <property type="entry name" value="UPF0173 METAL-DEPENDENT HYDROLASE MJ1163-RELATED"/>
    <property type="match status" value="1"/>
</dbReference>
<gene>
    <name evidence="6" type="ORF">GCM10010912_57760</name>
</gene>
<reference evidence="6" key="1">
    <citation type="journal article" date="2014" name="Int. J. Syst. Evol. Microbiol.">
        <title>Complete genome sequence of Corynebacterium casei LMG S-19264T (=DSM 44701T), isolated from a smear-ripened cheese.</title>
        <authorList>
            <consortium name="US DOE Joint Genome Institute (JGI-PGF)"/>
            <person name="Walter F."/>
            <person name="Albersmeier A."/>
            <person name="Kalinowski J."/>
            <person name="Ruckert C."/>
        </authorList>
    </citation>
    <scope>NUCLEOTIDE SEQUENCE</scope>
    <source>
        <strain evidence="6">CGMCC 1.16134</strain>
    </source>
</reference>
<accession>A0A917D0D8</accession>
<reference evidence="6" key="2">
    <citation type="submission" date="2020-09" db="EMBL/GenBank/DDBJ databases">
        <authorList>
            <person name="Sun Q."/>
            <person name="Zhou Y."/>
        </authorList>
    </citation>
    <scope>NUCLEOTIDE SEQUENCE</scope>
    <source>
        <strain evidence="6">CGMCC 1.16134</strain>
    </source>
</reference>
<keyword evidence="7" id="KW-1185">Reference proteome</keyword>
<dbReference type="InterPro" id="IPR036866">
    <property type="entry name" value="RibonucZ/Hydroxyglut_hydro"/>
</dbReference>
<dbReference type="AlphaFoldDB" id="A0A917D0D8"/>